<dbReference type="Proteomes" id="UP001356095">
    <property type="component" value="Unassembled WGS sequence"/>
</dbReference>
<dbReference type="InterPro" id="IPR029058">
    <property type="entry name" value="AB_hydrolase_fold"/>
</dbReference>
<reference evidence="3 4" key="1">
    <citation type="submission" date="2023-08" db="EMBL/GenBank/DDBJ databases">
        <authorList>
            <person name="Girao M."/>
            <person name="Carvalho M.F."/>
        </authorList>
    </citation>
    <scope>NUCLEOTIDE SEQUENCE [LARGE SCALE GENOMIC DNA]</scope>
    <source>
        <strain evidence="3 4">CT-R113</strain>
    </source>
</reference>
<evidence type="ECO:0000313" key="4">
    <source>
        <dbReference type="Proteomes" id="UP001356095"/>
    </source>
</evidence>
<dbReference type="EMBL" id="JAUZMY010000033">
    <property type="protein sequence ID" value="MEE2040720.1"/>
    <property type="molecule type" value="Genomic_DNA"/>
</dbReference>
<dbReference type="Gene3D" id="3.40.50.1820">
    <property type="entry name" value="alpha/beta hydrolase"/>
    <property type="match status" value="1"/>
</dbReference>
<keyword evidence="4" id="KW-1185">Reference proteome</keyword>
<dbReference type="PANTHER" id="PTHR48081">
    <property type="entry name" value="AB HYDROLASE SUPERFAMILY PROTEIN C4A8.06C"/>
    <property type="match status" value="1"/>
</dbReference>
<dbReference type="Pfam" id="PF07859">
    <property type="entry name" value="Abhydrolase_3"/>
    <property type="match status" value="1"/>
</dbReference>
<keyword evidence="1 3" id="KW-0378">Hydrolase</keyword>
<dbReference type="RefSeq" id="WP_330094480.1">
    <property type="nucleotide sequence ID" value="NZ_JAUZMY010000033.1"/>
</dbReference>
<dbReference type="GO" id="GO:0016787">
    <property type="term" value="F:hydrolase activity"/>
    <property type="evidence" value="ECO:0007669"/>
    <property type="project" value="UniProtKB-KW"/>
</dbReference>
<evidence type="ECO:0000313" key="3">
    <source>
        <dbReference type="EMBL" id="MEE2040720.1"/>
    </source>
</evidence>
<feature type="domain" description="Alpha/beta hydrolase fold-3" evidence="2">
    <location>
        <begin position="75"/>
        <end position="282"/>
    </location>
</feature>
<evidence type="ECO:0000256" key="1">
    <source>
        <dbReference type="ARBA" id="ARBA00022801"/>
    </source>
</evidence>
<proteinExistence type="predicted"/>
<comment type="caution">
    <text evidence="3">The sequence shown here is derived from an EMBL/GenBank/DDBJ whole genome shotgun (WGS) entry which is preliminary data.</text>
</comment>
<dbReference type="PANTHER" id="PTHR48081:SF8">
    <property type="entry name" value="ALPHA_BETA HYDROLASE FOLD-3 DOMAIN-CONTAINING PROTEIN-RELATED"/>
    <property type="match status" value="1"/>
</dbReference>
<sequence>MTILSRPPIARLVARSMQAGMALAAGPATRRAHARLPEYPRRTGALTVPTSYGPAHVTVHRPGGGAGSGPPAVYVNLHGGGFVLGWTEMDDPLCRALADEAGAVVLNVDYVVAPRHPFPAPPRQAHEIVRWVAAHGGEHGWDGSRLAVGGQSAGGALAAAAARLDLEAGEGLVGLQVLHYPPLDMTVHAGDKPSVVDRPLLRPWMGEVFNSSYLPDPATRGHRLASPAGPEDSGDLTGIAPALVIVAEHDILRDEGRRYARRLDGAGALAALHEVSDRDHGYDVVHDDAARETYRVIAEHVGRALPPRG</sequence>
<evidence type="ECO:0000259" key="2">
    <source>
        <dbReference type="Pfam" id="PF07859"/>
    </source>
</evidence>
<dbReference type="InterPro" id="IPR050300">
    <property type="entry name" value="GDXG_lipolytic_enzyme"/>
</dbReference>
<protein>
    <submittedName>
        <fullName evidence="3">Alpha/beta hydrolase</fullName>
    </submittedName>
</protein>
<dbReference type="InterPro" id="IPR013094">
    <property type="entry name" value="AB_hydrolase_3"/>
</dbReference>
<gene>
    <name evidence="3" type="ORF">Q8791_26220</name>
</gene>
<accession>A0ABU7KER9</accession>
<name>A0ABU7KER9_9ACTN</name>
<dbReference type="SUPFAM" id="SSF53474">
    <property type="entry name" value="alpha/beta-Hydrolases"/>
    <property type="match status" value="1"/>
</dbReference>
<organism evidence="3 4">
    <name type="scientific">Nocardiopsis codii</name>
    <dbReference type="NCBI Taxonomy" id="3065942"/>
    <lineage>
        <taxon>Bacteria</taxon>
        <taxon>Bacillati</taxon>
        <taxon>Actinomycetota</taxon>
        <taxon>Actinomycetes</taxon>
        <taxon>Streptosporangiales</taxon>
        <taxon>Nocardiopsidaceae</taxon>
        <taxon>Nocardiopsis</taxon>
    </lineage>
</organism>